<keyword evidence="3" id="KW-1185">Reference proteome</keyword>
<dbReference type="SUPFAM" id="SSF56281">
    <property type="entry name" value="Metallo-hydrolase/oxidoreductase"/>
    <property type="match status" value="1"/>
</dbReference>
<dbReference type="Proteomes" id="UP000095209">
    <property type="component" value="Unassembled WGS sequence"/>
</dbReference>
<dbReference type="RefSeq" id="WP_069715478.1">
    <property type="nucleotide sequence ID" value="NZ_MJEH01000001.1"/>
</dbReference>
<evidence type="ECO:0000313" key="2">
    <source>
        <dbReference type="EMBL" id="OEH94544.1"/>
    </source>
</evidence>
<dbReference type="InterPro" id="IPR036866">
    <property type="entry name" value="RibonucZ/Hydroxyglut_hydro"/>
</dbReference>
<dbReference type="Pfam" id="PF00753">
    <property type="entry name" value="Lactamase_B"/>
    <property type="match status" value="1"/>
</dbReference>
<sequence length="322" mass="36866">METLQQTKDIHRLTLPTPFTVGPVNVYLVKGEKLTLIDVGPNTKEAKEALITQLDELGYDLLDIEQVVLTHHHPDHTGLLELFSAHADIVGHRRNEPWISRDEDFINHIISFFKEFLPQQGITGDMEKWIYAFFNNEYLTAPVSLTHIIRDGDEVPGMSGWIAYEAKGHAQSHLVFYRESDGVLLGGDHIIGHISSNPLLEPPYFGETERPRPLLQYNEALRKCLKLDISVVYSGHGKEVRNIAPLLERRFERQKQRAEKVLGYLKEQPMTAFEISKKLFPAVYMSEMMLTMSETIAQLDYLEYEGLLTIDKSDVSWKYGAK</sequence>
<dbReference type="InterPro" id="IPR036388">
    <property type="entry name" value="WH-like_DNA-bd_sf"/>
</dbReference>
<dbReference type="STRING" id="1305675.BFG57_07695"/>
<evidence type="ECO:0000259" key="1">
    <source>
        <dbReference type="SMART" id="SM00849"/>
    </source>
</evidence>
<accession>A0A1E5LKE0</accession>
<feature type="domain" description="Metallo-beta-lactamase" evidence="1">
    <location>
        <begin position="23"/>
        <end position="236"/>
    </location>
</feature>
<proteinExistence type="predicted"/>
<dbReference type="InterPro" id="IPR050662">
    <property type="entry name" value="Sec-metab_biosynth-thioest"/>
</dbReference>
<evidence type="ECO:0000313" key="3">
    <source>
        <dbReference type="Proteomes" id="UP000095209"/>
    </source>
</evidence>
<protein>
    <recommendedName>
        <fullName evidence="1">Metallo-beta-lactamase domain-containing protein</fullName>
    </recommendedName>
</protein>
<comment type="caution">
    <text evidence="2">The sequence shown here is derived from an EMBL/GenBank/DDBJ whole genome shotgun (WGS) entry which is preliminary data.</text>
</comment>
<dbReference type="AlphaFoldDB" id="A0A1E5LKE0"/>
<dbReference type="PANTHER" id="PTHR23131">
    <property type="entry name" value="ENDORIBONUCLEASE LACTB2"/>
    <property type="match status" value="1"/>
</dbReference>
<reference evidence="2 3" key="1">
    <citation type="submission" date="2016-08" db="EMBL/GenBank/DDBJ databases">
        <title>Genome of Bacillus solimangrovi GH2-4.</title>
        <authorList>
            <person name="Lim S."/>
            <person name="Kim B.-C."/>
        </authorList>
    </citation>
    <scope>NUCLEOTIDE SEQUENCE [LARGE SCALE GENOMIC DNA]</scope>
    <source>
        <strain evidence="2 3">GH2-4</strain>
    </source>
</reference>
<gene>
    <name evidence="2" type="ORF">BFG57_07695</name>
</gene>
<dbReference type="SMART" id="SM00849">
    <property type="entry name" value="Lactamase_B"/>
    <property type="match status" value="1"/>
</dbReference>
<name>A0A1E5LKE0_9BACI</name>
<dbReference type="Gene3D" id="1.10.10.10">
    <property type="entry name" value="Winged helix-like DNA-binding domain superfamily/Winged helix DNA-binding domain"/>
    <property type="match status" value="1"/>
</dbReference>
<dbReference type="Gene3D" id="3.60.15.10">
    <property type="entry name" value="Ribonuclease Z/Hydroxyacylglutathione hydrolase-like"/>
    <property type="match status" value="1"/>
</dbReference>
<dbReference type="PANTHER" id="PTHR23131:SF4">
    <property type="entry name" value="METALLO-BETA-LACTAMASE SUPERFAMILY POTEIN"/>
    <property type="match status" value="1"/>
</dbReference>
<dbReference type="InterPro" id="IPR001279">
    <property type="entry name" value="Metallo-B-lactamas"/>
</dbReference>
<dbReference type="EMBL" id="MJEH01000001">
    <property type="protein sequence ID" value="OEH94544.1"/>
    <property type="molecule type" value="Genomic_DNA"/>
</dbReference>
<organism evidence="2 3">
    <name type="scientific">Bacillus solimangrovi</name>
    <dbReference type="NCBI Taxonomy" id="1305675"/>
    <lineage>
        <taxon>Bacteria</taxon>
        <taxon>Bacillati</taxon>
        <taxon>Bacillota</taxon>
        <taxon>Bacilli</taxon>
        <taxon>Bacillales</taxon>
        <taxon>Bacillaceae</taxon>
        <taxon>Bacillus</taxon>
    </lineage>
</organism>
<dbReference type="OrthoDB" id="2971563at2"/>